<feature type="compositionally biased region" description="Low complexity" evidence="1">
    <location>
        <begin position="61"/>
        <end position="73"/>
    </location>
</feature>
<protein>
    <submittedName>
        <fullName evidence="2">Uncharacterized protein</fullName>
    </submittedName>
</protein>
<dbReference type="PRINTS" id="PR01217">
    <property type="entry name" value="PRICHEXTENSN"/>
</dbReference>
<evidence type="ECO:0000313" key="2">
    <source>
        <dbReference type="EMBL" id="KAF2993862.1"/>
    </source>
</evidence>
<proteinExistence type="predicted"/>
<organism evidence="2 3">
    <name type="scientific">Curvularia kusanoi</name>
    <name type="common">Cochliobolus kusanoi</name>
    <dbReference type="NCBI Taxonomy" id="90978"/>
    <lineage>
        <taxon>Eukaryota</taxon>
        <taxon>Fungi</taxon>
        <taxon>Dikarya</taxon>
        <taxon>Ascomycota</taxon>
        <taxon>Pezizomycotina</taxon>
        <taxon>Dothideomycetes</taxon>
        <taxon>Pleosporomycetidae</taxon>
        <taxon>Pleosporales</taxon>
        <taxon>Pleosporineae</taxon>
        <taxon>Pleosporaceae</taxon>
        <taxon>Curvularia</taxon>
    </lineage>
</organism>
<evidence type="ECO:0000313" key="3">
    <source>
        <dbReference type="Proteomes" id="UP000801428"/>
    </source>
</evidence>
<accession>A0A9P4T412</accession>
<dbReference type="AlphaFoldDB" id="A0A9P4T412"/>
<gene>
    <name evidence="2" type="ORF">E8E13_000966</name>
</gene>
<comment type="caution">
    <text evidence="2">The sequence shown here is derived from an EMBL/GenBank/DDBJ whole genome shotgun (WGS) entry which is preliminary data.</text>
</comment>
<dbReference type="Proteomes" id="UP000801428">
    <property type="component" value="Unassembled WGS sequence"/>
</dbReference>
<sequence>MPTDSHGSPSFSPSSPPSPTPESPSPSPPPSVTPGSTALAPSPAPETPSPAPETPSPTPETPSASPESSLPSPILTPTPIPTPTPTPAPLPVVLNGNFDNYPNPRGNLAAAAVPWITAGGASIYDDAVLPKRSSPNVGFLRSSGGAASFAQTIDYLDTTKQYQIIFYSYKFDTPQTTCTLRTTMGGSTISTVLQVAPRSTAFSQVVSNAFTPTTSSLELKISYLCAGGSLNRFLIEDVSIVQLE</sequence>
<feature type="region of interest" description="Disordered" evidence="1">
    <location>
        <begin position="1"/>
        <end position="88"/>
    </location>
</feature>
<keyword evidence="3" id="KW-1185">Reference proteome</keyword>
<reference evidence="2" key="1">
    <citation type="submission" date="2019-04" db="EMBL/GenBank/DDBJ databases">
        <title>Sequencing of skin fungus with MAO and IRED activity.</title>
        <authorList>
            <person name="Marsaioli A.J."/>
            <person name="Bonatto J.M.C."/>
            <person name="Reis Junior O."/>
        </authorList>
    </citation>
    <scope>NUCLEOTIDE SEQUENCE</scope>
    <source>
        <strain evidence="2">30M1</strain>
    </source>
</reference>
<name>A0A9P4T412_CURKU</name>
<evidence type="ECO:0000256" key="1">
    <source>
        <dbReference type="SAM" id="MobiDB-lite"/>
    </source>
</evidence>
<feature type="compositionally biased region" description="Pro residues" evidence="1">
    <location>
        <begin position="42"/>
        <end position="60"/>
    </location>
</feature>
<dbReference type="EMBL" id="SWKU01000046">
    <property type="protein sequence ID" value="KAF2993862.1"/>
    <property type="molecule type" value="Genomic_DNA"/>
</dbReference>
<feature type="compositionally biased region" description="Pro residues" evidence="1">
    <location>
        <begin position="74"/>
        <end position="88"/>
    </location>
</feature>
<feature type="compositionally biased region" description="Pro residues" evidence="1">
    <location>
        <begin position="14"/>
        <end position="32"/>
    </location>
</feature>